<sequence>MHQVHGRRSMREEDASMFVSSKVPRMRAHIFVSGRSGICQGCESKSSKTDSIPAATIKFHGCVPGRRGRCLRGSR</sequence>
<dbReference type="AlphaFoldDB" id="A0A0A8YVN1"/>
<proteinExistence type="predicted"/>
<organism evidence="1">
    <name type="scientific">Arundo donax</name>
    <name type="common">Giant reed</name>
    <name type="synonym">Donax arundinaceus</name>
    <dbReference type="NCBI Taxonomy" id="35708"/>
    <lineage>
        <taxon>Eukaryota</taxon>
        <taxon>Viridiplantae</taxon>
        <taxon>Streptophyta</taxon>
        <taxon>Embryophyta</taxon>
        <taxon>Tracheophyta</taxon>
        <taxon>Spermatophyta</taxon>
        <taxon>Magnoliopsida</taxon>
        <taxon>Liliopsida</taxon>
        <taxon>Poales</taxon>
        <taxon>Poaceae</taxon>
        <taxon>PACMAD clade</taxon>
        <taxon>Arundinoideae</taxon>
        <taxon>Arundineae</taxon>
        <taxon>Arundo</taxon>
    </lineage>
</organism>
<evidence type="ECO:0000313" key="1">
    <source>
        <dbReference type="EMBL" id="JAD30631.1"/>
    </source>
</evidence>
<reference evidence="1" key="2">
    <citation type="journal article" date="2015" name="Data Brief">
        <title>Shoot transcriptome of the giant reed, Arundo donax.</title>
        <authorList>
            <person name="Barrero R.A."/>
            <person name="Guerrero F.D."/>
            <person name="Moolhuijzen P."/>
            <person name="Goolsby J.A."/>
            <person name="Tidwell J."/>
            <person name="Bellgard S.E."/>
            <person name="Bellgard M.I."/>
        </authorList>
    </citation>
    <scope>NUCLEOTIDE SEQUENCE</scope>
    <source>
        <tissue evidence="1">Shoot tissue taken approximately 20 cm above the soil surface</tissue>
    </source>
</reference>
<name>A0A0A8YVN1_ARUDO</name>
<accession>A0A0A8YVN1</accession>
<reference evidence="1" key="1">
    <citation type="submission" date="2014-09" db="EMBL/GenBank/DDBJ databases">
        <authorList>
            <person name="Magalhaes I.L.F."/>
            <person name="Oliveira U."/>
            <person name="Santos F.R."/>
            <person name="Vidigal T.H.D.A."/>
            <person name="Brescovit A.D."/>
            <person name="Santos A.J."/>
        </authorList>
    </citation>
    <scope>NUCLEOTIDE SEQUENCE</scope>
    <source>
        <tissue evidence="1">Shoot tissue taken approximately 20 cm above the soil surface</tissue>
    </source>
</reference>
<protein>
    <submittedName>
        <fullName evidence="1">Uncharacterized protein</fullName>
    </submittedName>
</protein>
<dbReference type="EMBL" id="GBRH01267264">
    <property type="protein sequence ID" value="JAD30631.1"/>
    <property type="molecule type" value="Transcribed_RNA"/>
</dbReference>